<protein>
    <submittedName>
        <fullName evidence="7">Sterol desaturase family protein</fullName>
    </submittedName>
</protein>
<dbReference type="GO" id="GO:0005506">
    <property type="term" value="F:iron ion binding"/>
    <property type="evidence" value="ECO:0007669"/>
    <property type="project" value="InterPro"/>
</dbReference>
<sequence length="403" mass="45499">MSHTPKPDLLEKLIERTVKSPVEETRELLRSDGALKPGQGTVSSVIALSLGVLCLLAVLAFHFPQYLTTPDLRHNYSVDVLRQLLLIGLLIAGGLSLANVILGRRRQISMVALAFVLLATALGGSRVPVGEFPDHTPYIGLDWFILDLLGSTLIFVVIEKLFPLYKGQAVFRKEWQTDLKHFAVNHFIVGLVLLTVNFLLHHLFGTLLNNSWQQHVQHLSFLPQLLLCILVADLAQYWTHRAYHEVPVLWRLHAVHHSVKTMDWLAGSRQHILELIATRVCVLAPLYVLGFSEGVMNAYIIVVGFQAVFNHANVHLPWGPLRYVLVTPDFHHWHHASDDEAIDRNYAAHYAFLDYLFGTAVKSKKQFPEHYGVVGDYMPDGFIRQQMFPFVGNTRPQPGEPNS</sequence>
<comment type="subcellular location">
    <subcellularLocation>
        <location evidence="1">Membrane</location>
    </subcellularLocation>
</comment>
<dbReference type="OrthoDB" id="9770329at2"/>
<feature type="transmembrane region" description="Helical" evidence="5">
    <location>
        <begin position="45"/>
        <end position="63"/>
    </location>
</feature>
<feature type="transmembrane region" description="Helical" evidence="5">
    <location>
        <begin position="83"/>
        <end position="102"/>
    </location>
</feature>
<dbReference type="AlphaFoldDB" id="A0A370WZ29"/>
<keyword evidence="3 5" id="KW-1133">Transmembrane helix</keyword>
<accession>A0A370WZ29</accession>
<dbReference type="EMBL" id="QRBE01000006">
    <property type="protein sequence ID" value="RDS81257.1"/>
    <property type="molecule type" value="Genomic_DNA"/>
</dbReference>
<feature type="transmembrane region" description="Helical" evidence="5">
    <location>
        <begin position="141"/>
        <end position="162"/>
    </location>
</feature>
<evidence type="ECO:0000256" key="4">
    <source>
        <dbReference type="ARBA" id="ARBA00023136"/>
    </source>
</evidence>
<keyword evidence="8" id="KW-1185">Reference proteome</keyword>
<dbReference type="RefSeq" id="WP_115495813.1">
    <property type="nucleotide sequence ID" value="NZ_QRBE01000006.1"/>
</dbReference>
<evidence type="ECO:0000256" key="1">
    <source>
        <dbReference type="ARBA" id="ARBA00004370"/>
    </source>
</evidence>
<dbReference type="GO" id="GO:0016491">
    <property type="term" value="F:oxidoreductase activity"/>
    <property type="evidence" value="ECO:0007669"/>
    <property type="project" value="InterPro"/>
</dbReference>
<dbReference type="GO" id="GO:0016020">
    <property type="term" value="C:membrane"/>
    <property type="evidence" value="ECO:0007669"/>
    <property type="project" value="UniProtKB-SubCell"/>
</dbReference>
<name>A0A370WZ29_9GAMM</name>
<evidence type="ECO:0000256" key="2">
    <source>
        <dbReference type="ARBA" id="ARBA00022692"/>
    </source>
</evidence>
<evidence type="ECO:0000313" key="8">
    <source>
        <dbReference type="Proteomes" id="UP000254258"/>
    </source>
</evidence>
<gene>
    <name evidence="7" type="ORF">DWU98_12045</name>
</gene>
<keyword evidence="2 5" id="KW-0812">Transmembrane</keyword>
<keyword evidence="4 5" id="KW-0472">Membrane</keyword>
<evidence type="ECO:0000256" key="5">
    <source>
        <dbReference type="SAM" id="Phobius"/>
    </source>
</evidence>
<proteinExistence type="predicted"/>
<evidence type="ECO:0000259" key="6">
    <source>
        <dbReference type="Pfam" id="PF04116"/>
    </source>
</evidence>
<feature type="transmembrane region" description="Helical" evidence="5">
    <location>
        <begin position="183"/>
        <end position="204"/>
    </location>
</feature>
<dbReference type="Pfam" id="PF04116">
    <property type="entry name" value="FA_hydroxylase"/>
    <property type="match status" value="1"/>
</dbReference>
<dbReference type="Proteomes" id="UP000254258">
    <property type="component" value="Unassembled WGS sequence"/>
</dbReference>
<dbReference type="InterPro" id="IPR050307">
    <property type="entry name" value="Sterol_Desaturase_Related"/>
</dbReference>
<feature type="transmembrane region" description="Helical" evidence="5">
    <location>
        <begin position="109"/>
        <end position="129"/>
    </location>
</feature>
<reference evidence="7 8" key="1">
    <citation type="submission" date="2018-07" db="EMBL/GenBank/DDBJ databases">
        <title>Dyella monticola sp. nov. and Dyella psychrodurans sp. nov. isolated from monsoon evergreen broad-leaved forest soil of Dinghu Mountain, China.</title>
        <authorList>
            <person name="Gao Z."/>
            <person name="Qiu L."/>
        </authorList>
    </citation>
    <scope>NUCLEOTIDE SEQUENCE [LARGE SCALE GENOMIC DNA]</scope>
    <source>
        <strain evidence="7 8">4G-K06</strain>
    </source>
</reference>
<dbReference type="InterPro" id="IPR006694">
    <property type="entry name" value="Fatty_acid_hydroxylase"/>
</dbReference>
<comment type="caution">
    <text evidence="7">The sequence shown here is derived from an EMBL/GenBank/DDBJ whole genome shotgun (WGS) entry which is preliminary data.</text>
</comment>
<feature type="domain" description="Fatty acid hydroxylase" evidence="6">
    <location>
        <begin position="226"/>
        <end position="359"/>
    </location>
</feature>
<organism evidence="7 8">
    <name type="scientific">Dyella monticola</name>
    <dbReference type="NCBI Taxonomy" id="1927958"/>
    <lineage>
        <taxon>Bacteria</taxon>
        <taxon>Pseudomonadati</taxon>
        <taxon>Pseudomonadota</taxon>
        <taxon>Gammaproteobacteria</taxon>
        <taxon>Lysobacterales</taxon>
        <taxon>Rhodanobacteraceae</taxon>
        <taxon>Dyella</taxon>
    </lineage>
</organism>
<dbReference type="GO" id="GO:0008610">
    <property type="term" value="P:lipid biosynthetic process"/>
    <property type="evidence" value="ECO:0007669"/>
    <property type="project" value="InterPro"/>
</dbReference>
<evidence type="ECO:0000313" key="7">
    <source>
        <dbReference type="EMBL" id="RDS81257.1"/>
    </source>
</evidence>
<evidence type="ECO:0000256" key="3">
    <source>
        <dbReference type="ARBA" id="ARBA00022989"/>
    </source>
</evidence>
<dbReference type="PANTHER" id="PTHR11863">
    <property type="entry name" value="STEROL DESATURASE"/>
    <property type="match status" value="1"/>
</dbReference>